<dbReference type="SUPFAM" id="SSF49785">
    <property type="entry name" value="Galactose-binding domain-like"/>
    <property type="match status" value="1"/>
</dbReference>
<dbReference type="InterPro" id="IPR001254">
    <property type="entry name" value="Trypsin_dom"/>
</dbReference>
<proteinExistence type="predicted"/>
<gene>
    <name evidence="8" type="ORF">HF086_008700</name>
</gene>
<dbReference type="PROSITE" id="PS50240">
    <property type="entry name" value="TRYPSIN_DOM"/>
    <property type="match status" value="1"/>
</dbReference>
<evidence type="ECO:0000259" key="7">
    <source>
        <dbReference type="PROSITE" id="PS51284"/>
    </source>
</evidence>
<dbReference type="InterPro" id="IPR001841">
    <property type="entry name" value="Znf_RING"/>
</dbReference>
<dbReference type="EMBL" id="JACEFF010000098">
    <property type="protein sequence ID" value="KAH9644211.1"/>
    <property type="molecule type" value="Genomic_DNA"/>
</dbReference>
<accession>A0A922MX02</accession>
<dbReference type="GO" id="GO:0061630">
    <property type="term" value="F:ubiquitin protein ligase activity"/>
    <property type="evidence" value="ECO:0007669"/>
    <property type="project" value="TreeGrafter"/>
</dbReference>
<dbReference type="PANTHER" id="PTHR45943:SF1">
    <property type="entry name" value="E3 UBIQUITIN-PROTEIN LIGASE MYCBP2"/>
    <property type="match status" value="1"/>
</dbReference>
<reference evidence="8" key="1">
    <citation type="journal article" date="2021" name="G3 (Bethesda)">
        <title>Genome and transcriptome analysis of the beet armyworm Spodoptera exigua reveals targets for pest control. .</title>
        <authorList>
            <person name="Simon S."/>
            <person name="Breeschoten T."/>
            <person name="Jansen H.J."/>
            <person name="Dirks R.P."/>
            <person name="Schranz M.E."/>
            <person name="Ros V.I.D."/>
        </authorList>
    </citation>
    <scope>NUCLEOTIDE SEQUENCE</scope>
    <source>
        <strain evidence="8">TB_SE_WUR_2020</strain>
    </source>
</reference>
<protein>
    <recommendedName>
        <fullName evidence="10">E3 ubiquitin-protein ligase MYCBP2</fullName>
    </recommendedName>
</protein>
<evidence type="ECO:0000256" key="3">
    <source>
        <dbReference type="PROSITE-ProRule" id="PRU00175"/>
    </source>
</evidence>
<evidence type="ECO:0000259" key="6">
    <source>
        <dbReference type="PROSITE" id="PS50240"/>
    </source>
</evidence>
<dbReference type="GO" id="GO:0007411">
    <property type="term" value="P:axon guidance"/>
    <property type="evidence" value="ECO:0007669"/>
    <property type="project" value="TreeGrafter"/>
</dbReference>
<comment type="caution">
    <text evidence="8">The sequence shown here is derived from an EMBL/GenBank/DDBJ whole genome shotgun (WGS) entry which is preliminary data.</text>
</comment>
<dbReference type="Gene3D" id="2.60.120.260">
    <property type="entry name" value="Galactose-binding domain-like"/>
    <property type="match status" value="1"/>
</dbReference>
<dbReference type="InterPro" id="IPR009003">
    <property type="entry name" value="Peptidase_S1_PA"/>
</dbReference>
<keyword evidence="1 3" id="KW-0863">Zinc-finger</keyword>
<dbReference type="PROSITE" id="PS00134">
    <property type="entry name" value="TRYPSIN_HIS"/>
    <property type="match status" value="1"/>
</dbReference>
<dbReference type="PANTHER" id="PTHR45943">
    <property type="entry name" value="E3 UBIQUITIN-PROTEIN LIGASE MYCBP2"/>
    <property type="match status" value="1"/>
</dbReference>
<dbReference type="GO" id="GO:0008582">
    <property type="term" value="P:regulation of synaptic assembly at neuromuscular junction"/>
    <property type="evidence" value="ECO:0007669"/>
    <property type="project" value="TreeGrafter"/>
</dbReference>
<dbReference type="Pfam" id="PF00089">
    <property type="entry name" value="Trypsin"/>
    <property type="match status" value="2"/>
</dbReference>
<evidence type="ECO:0000313" key="8">
    <source>
        <dbReference type="EMBL" id="KAH9644211.1"/>
    </source>
</evidence>
<feature type="domain" description="Peptidase S1" evidence="6">
    <location>
        <begin position="773"/>
        <end position="1055"/>
    </location>
</feature>
<dbReference type="PRINTS" id="PR00722">
    <property type="entry name" value="CHYMOTRYPSIN"/>
</dbReference>
<dbReference type="GO" id="GO:0005634">
    <property type="term" value="C:nucleus"/>
    <property type="evidence" value="ECO:0007669"/>
    <property type="project" value="TreeGrafter"/>
</dbReference>
<sequence length="1261" mass="137698">MNWLLRSATQPTCVHDVMWWFCNALDKFARIVPPPSLALDDNKEQNAVNESPRGVIPTASASAICPGARAARGARAAFHAFLGSVSALAPSLPPASAAGLQAVRCWALHYSPHDRTFLHRSQVFSVISKILSHSEDGAYEEGLLGAIQESFHSYLNKLTKNIIHFQENYVWTCPDVTGWCDISVSSRQGMAGALTDGSTETFWESGDEDRNKAKWIQMTYPGGTPDDRPHILCVHLDNTRDTVNKTLLVSFLYSGGSSEMFHMQDVEVDPKTATWLCYTMPRGTSTSVRVRCELRGPEPAVRVRQVRVLGAPTMLASAAATPAHVLHGLSETDTLRVFRLLTSQVMTHIVSAIGCEAARVRDDWETALLCAEAAERTSEEQHARPPAHQQDNYCFEMLSLLLALSGSAVGRAHLAQRTELLADLLALLHTGSERVQRQANHLVCYLGKAITVQVKVKGTSGATPASVMMGSSVGQASPATWFMRGETTKKHAHLVSKLLSDMAEDKVSPAWGLETRNALATYVSQVAQLSEGDRRPTRCIAAPTVWVALAALCVCEQSHVEMINSSGDGRESRRGESDGRPLCSNHDDGSTAAVIECRTCGPLCAECDRFLHLNRAARTHHRQICKEEESAIRIDIHEGCGRAKLFWLLLLVDRRTFKGLAEFRGMESGVCDNGAGEGSAILPGPPGLAGTCRFCGTRGNSGLLAIGNVCADQQCQDHGKEACSRVLPCNHLCGGVRSERTCLPCLFGCAGAPDAVPLRQDADDMCMICFTDPLQAAPAIQHNTSSVHVCSGVVLSAHWTLTAAHCVVELEQLTLKEDTIPRKAIVRLDTHTGKRQGEEGEPKVTPSTPGNIAETTHWTKPTPKHNSKLDSTSQPEPVNTTFSILFMYKHSGYRDVSVGENIQVQNDIAMLNTEPITLQEYGKVASPDFYSLIGYEARIVDYGINEWKRDAGRDPPRSLQSLDVLIVECPQDHIMYPAICVASRCTSLRSVLCKGDAGGSLISHFGVIGIIGRNTNGHCLKSNASSMTSLKCGHVFHLHCCKKVLVNKWIGPRITFSFSQCPICKENMNHWTLEELLAPIRQLYDEVKRKALMRLEYEGCALPGQAKGKVLPDPATYAMERYAYYVCHKCGKAYFGGLARCEAETSGWWEPNELVCGACSDVAGARTCPKHGADFLEYKCRYCCSVAVFFCFGTSHFCNACHDDFQRVTSIPKHLLPQCPAGPKGEQLPGSSDECPLHVQHPPTGEEFALGCGVCRHAQGF</sequence>
<dbReference type="GO" id="GO:0005886">
    <property type="term" value="C:plasma membrane"/>
    <property type="evidence" value="ECO:0007669"/>
    <property type="project" value="TreeGrafter"/>
</dbReference>
<organism evidence="8 9">
    <name type="scientific">Spodoptera exigua</name>
    <name type="common">Beet armyworm</name>
    <name type="synonym">Noctua fulgens</name>
    <dbReference type="NCBI Taxonomy" id="7107"/>
    <lineage>
        <taxon>Eukaryota</taxon>
        <taxon>Metazoa</taxon>
        <taxon>Ecdysozoa</taxon>
        <taxon>Arthropoda</taxon>
        <taxon>Hexapoda</taxon>
        <taxon>Insecta</taxon>
        <taxon>Pterygota</taxon>
        <taxon>Neoptera</taxon>
        <taxon>Endopterygota</taxon>
        <taxon>Lepidoptera</taxon>
        <taxon>Glossata</taxon>
        <taxon>Ditrysia</taxon>
        <taxon>Noctuoidea</taxon>
        <taxon>Noctuidae</taxon>
        <taxon>Amphipyrinae</taxon>
        <taxon>Spodoptera</taxon>
    </lineage>
</organism>
<feature type="compositionally biased region" description="Polar residues" evidence="4">
    <location>
        <begin position="845"/>
        <end position="859"/>
    </location>
</feature>
<evidence type="ECO:0000256" key="2">
    <source>
        <dbReference type="ARBA" id="ARBA00022833"/>
    </source>
</evidence>
<keyword evidence="1 3" id="KW-0479">Metal-binding</keyword>
<dbReference type="InterPro" id="IPR004939">
    <property type="entry name" value="APC_su10/DOC_dom"/>
</dbReference>
<dbReference type="GO" id="GO:0006508">
    <property type="term" value="P:proteolysis"/>
    <property type="evidence" value="ECO:0007669"/>
    <property type="project" value="InterPro"/>
</dbReference>
<keyword evidence="2" id="KW-0862">Zinc</keyword>
<dbReference type="SUPFAM" id="SSF57850">
    <property type="entry name" value="RING/U-box"/>
    <property type="match status" value="1"/>
</dbReference>
<evidence type="ECO:0008006" key="10">
    <source>
        <dbReference type="Google" id="ProtNLM"/>
    </source>
</evidence>
<dbReference type="SMART" id="SM01337">
    <property type="entry name" value="APC10"/>
    <property type="match status" value="1"/>
</dbReference>
<dbReference type="Gene3D" id="3.30.40.10">
    <property type="entry name" value="Zinc/RING finger domain, C3HC4 (zinc finger)"/>
    <property type="match status" value="1"/>
</dbReference>
<evidence type="ECO:0000313" key="9">
    <source>
        <dbReference type="Proteomes" id="UP000814243"/>
    </source>
</evidence>
<dbReference type="Gene3D" id="2.40.10.10">
    <property type="entry name" value="Trypsin-like serine proteases"/>
    <property type="match status" value="1"/>
</dbReference>
<dbReference type="AlphaFoldDB" id="A0A922MX02"/>
<dbReference type="GO" id="GO:0008270">
    <property type="term" value="F:zinc ion binding"/>
    <property type="evidence" value="ECO:0007669"/>
    <property type="project" value="UniProtKB-KW"/>
</dbReference>
<feature type="compositionally biased region" description="Basic and acidic residues" evidence="4">
    <location>
        <begin position="828"/>
        <end position="842"/>
    </location>
</feature>
<dbReference type="SMART" id="SM00020">
    <property type="entry name" value="Tryp_SPc"/>
    <property type="match status" value="1"/>
</dbReference>
<dbReference type="SUPFAM" id="SSF50494">
    <property type="entry name" value="Trypsin-like serine proteases"/>
    <property type="match status" value="1"/>
</dbReference>
<dbReference type="InterPro" id="IPR013083">
    <property type="entry name" value="Znf_RING/FYVE/PHD"/>
</dbReference>
<dbReference type="InterPro" id="IPR008979">
    <property type="entry name" value="Galactose-bd-like_sf"/>
</dbReference>
<name>A0A922MX02_SPOEX</name>
<dbReference type="GO" id="GO:0004252">
    <property type="term" value="F:serine-type endopeptidase activity"/>
    <property type="evidence" value="ECO:0007669"/>
    <property type="project" value="InterPro"/>
</dbReference>
<evidence type="ECO:0000256" key="4">
    <source>
        <dbReference type="SAM" id="MobiDB-lite"/>
    </source>
</evidence>
<dbReference type="PROSITE" id="PS50089">
    <property type="entry name" value="ZF_RING_2"/>
    <property type="match status" value="1"/>
</dbReference>
<dbReference type="InterPro" id="IPR018114">
    <property type="entry name" value="TRYPSIN_HIS"/>
</dbReference>
<dbReference type="InterPro" id="IPR001314">
    <property type="entry name" value="Peptidase_S1A"/>
</dbReference>
<dbReference type="InterPro" id="IPR043504">
    <property type="entry name" value="Peptidase_S1_PA_chymotrypsin"/>
</dbReference>
<dbReference type="CDD" id="cd19799">
    <property type="entry name" value="Bbox2_MYCBP2"/>
    <property type="match status" value="1"/>
</dbReference>
<feature type="region of interest" description="Disordered" evidence="4">
    <location>
        <begin position="828"/>
        <end position="876"/>
    </location>
</feature>
<dbReference type="Proteomes" id="UP000814243">
    <property type="component" value="Unassembled WGS sequence"/>
</dbReference>
<feature type="domain" description="RING-type" evidence="5">
    <location>
        <begin position="1019"/>
        <end position="1065"/>
    </location>
</feature>
<feature type="domain" description="DOC" evidence="7">
    <location>
        <begin position="152"/>
        <end position="335"/>
    </location>
</feature>
<evidence type="ECO:0000259" key="5">
    <source>
        <dbReference type="PROSITE" id="PS50089"/>
    </source>
</evidence>
<dbReference type="PROSITE" id="PS51284">
    <property type="entry name" value="DOC"/>
    <property type="match status" value="1"/>
</dbReference>
<evidence type="ECO:0000256" key="1">
    <source>
        <dbReference type="ARBA" id="ARBA00022771"/>
    </source>
</evidence>